<gene>
    <name evidence="2" type="ORF">METESE_23850</name>
</gene>
<evidence type="ECO:0000313" key="3">
    <source>
        <dbReference type="Proteomes" id="UP001228113"/>
    </source>
</evidence>
<dbReference type="KEGG" id="msea:METESE_23850"/>
<protein>
    <recommendedName>
        <fullName evidence="4">Prepilin-type N-terminal cleavage/methylation domain-containing protein</fullName>
    </recommendedName>
</protein>
<dbReference type="RefSeq" id="WP_243331990.1">
    <property type="nucleotide sequence ID" value="NZ_AP027081.1"/>
</dbReference>
<reference evidence="2" key="1">
    <citation type="journal article" date="2023" name="Int. J. Syst. Evol. Microbiol.">
        <title>Mesoterricola silvestris gen. nov., sp. nov., Mesoterricola sediminis sp. nov., Geothrix oryzae sp. nov., Geothrix edaphica sp. nov., Geothrix rubra sp. nov., and Geothrix limicola sp. nov., six novel members of Acidobacteriota isolated from soils.</title>
        <authorList>
            <person name="Itoh H."/>
            <person name="Sugisawa Y."/>
            <person name="Mise K."/>
            <person name="Xu Z."/>
            <person name="Kuniyasu M."/>
            <person name="Ushijima N."/>
            <person name="Kawano K."/>
            <person name="Kobayashi E."/>
            <person name="Shiratori Y."/>
            <person name="Masuda Y."/>
            <person name="Senoo K."/>
        </authorList>
    </citation>
    <scope>NUCLEOTIDE SEQUENCE</scope>
    <source>
        <strain evidence="2">W786</strain>
    </source>
</reference>
<name>A0AA48GTP6_9BACT</name>
<evidence type="ECO:0000256" key="1">
    <source>
        <dbReference type="SAM" id="Phobius"/>
    </source>
</evidence>
<dbReference type="EMBL" id="AP027081">
    <property type="protein sequence ID" value="BDU77427.1"/>
    <property type="molecule type" value="Genomic_DNA"/>
</dbReference>
<keyword evidence="1" id="KW-0812">Transmembrane</keyword>
<accession>A0AA48GTP6</accession>
<proteinExistence type="predicted"/>
<evidence type="ECO:0008006" key="4">
    <source>
        <dbReference type="Google" id="ProtNLM"/>
    </source>
</evidence>
<feature type="transmembrane region" description="Helical" evidence="1">
    <location>
        <begin position="12"/>
        <end position="36"/>
    </location>
</feature>
<dbReference type="InterPro" id="IPR012902">
    <property type="entry name" value="N_methyl_site"/>
</dbReference>
<dbReference type="AlphaFoldDB" id="A0AA48GTP6"/>
<keyword evidence="1" id="KW-0472">Membrane</keyword>
<sequence length="181" mass="18917">MRARGAAPAGQGGFTLVEFLLAAFILSIGLLGLAALQAASTAASTGGRGRVTASYVADQVLQQVQSEGQHSYFAKMNGLTPAYTALYTKDPGTSKDPAPVGGFNVDGVQVTTSTGAAVANLAKLVPDPQKRVPVYAASWARLAYQGTAPVSAMHSQEFVVNVTWTDGAVNRVMSMSRYVRY</sequence>
<dbReference type="Proteomes" id="UP001228113">
    <property type="component" value="Chromosome"/>
</dbReference>
<evidence type="ECO:0000313" key="2">
    <source>
        <dbReference type="EMBL" id="BDU77427.1"/>
    </source>
</evidence>
<keyword evidence="1" id="KW-1133">Transmembrane helix</keyword>
<dbReference type="NCBIfam" id="TIGR02532">
    <property type="entry name" value="IV_pilin_GFxxxE"/>
    <property type="match status" value="1"/>
</dbReference>
<dbReference type="Pfam" id="PF07963">
    <property type="entry name" value="N_methyl"/>
    <property type="match status" value="1"/>
</dbReference>
<keyword evidence="3" id="KW-1185">Reference proteome</keyword>
<organism evidence="2 3">
    <name type="scientific">Mesoterricola sediminis</name>
    <dbReference type="NCBI Taxonomy" id="2927980"/>
    <lineage>
        <taxon>Bacteria</taxon>
        <taxon>Pseudomonadati</taxon>
        <taxon>Acidobacteriota</taxon>
        <taxon>Holophagae</taxon>
        <taxon>Holophagales</taxon>
        <taxon>Holophagaceae</taxon>
        <taxon>Mesoterricola</taxon>
    </lineage>
</organism>